<evidence type="ECO:0000256" key="2">
    <source>
        <dbReference type="ARBA" id="ARBA00022614"/>
    </source>
</evidence>
<dbReference type="InterPro" id="IPR032675">
    <property type="entry name" value="LRR_dom_sf"/>
</dbReference>
<dbReference type="InterPro" id="IPR036388">
    <property type="entry name" value="WH-like_DNA-bd_sf"/>
</dbReference>
<evidence type="ECO:0000256" key="4">
    <source>
        <dbReference type="ARBA" id="ARBA00022741"/>
    </source>
</evidence>
<feature type="domain" description="Disease resistance N-terminal" evidence="8">
    <location>
        <begin position="5"/>
        <end position="84"/>
    </location>
</feature>
<comment type="similarity">
    <text evidence="1">Belongs to the disease resistance NB-LRR family.</text>
</comment>
<dbReference type="Gene3D" id="1.10.10.10">
    <property type="entry name" value="Winged helix-like DNA-binding domain superfamily/Winged helix DNA-binding domain"/>
    <property type="match status" value="1"/>
</dbReference>
<keyword evidence="3" id="KW-0677">Repeat</keyword>
<reference evidence="11 12" key="1">
    <citation type="submission" date="2019-12" db="EMBL/GenBank/DDBJ databases">
        <authorList>
            <person name="Alioto T."/>
            <person name="Alioto T."/>
            <person name="Gomez Garrido J."/>
        </authorList>
    </citation>
    <scope>NUCLEOTIDE SEQUENCE [LARGE SCALE GENOMIC DNA]</scope>
</reference>
<dbReference type="PANTHER" id="PTHR23155">
    <property type="entry name" value="DISEASE RESISTANCE PROTEIN RP"/>
    <property type="match status" value="1"/>
</dbReference>
<dbReference type="Proteomes" id="UP000594638">
    <property type="component" value="Unassembled WGS sequence"/>
</dbReference>
<keyword evidence="12" id="KW-1185">Reference proteome</keyword>
<dbReference type="InterPro" id="IPR041118">
    <property type="entry name" value="Rx_N"/>
</dbReference>
<evidence type="ECO:0000259" key="9">
    <source>
        <dbReference type="Pfam" id="PF23559"/>
    </source>
</evidence>
<dbReference type="GO" id="GO:0043531">
    <property type="term" value="F:ADP binding"/>
    <property type="evidence" value="ECO:0007669"/>
    <property type="project" value="InterPro"/>
</dbReference>
<evidence type="ECO:0000313" key="11">
    <source>
        <dbReference type="EMBL" id="CAA2999315.1"/>
    </source>
</evidence>
<dbReference type="FunFam" id="3.40.50.300:FF:001091">
    <property type="entry name" value="Probable disease resistance protein At1g61300"/>
    <property type="match status" value="1"/>
</dbReference>
<evidence type="ECO:0000256" key="3">
    <source>
        <dbReference type="ARBA" id="ARBA00022737"/>
    </source>
</evidence>
<dbReference type="Pfam" id="PF23559">
    <property type="entry name" value="WHD_DRP"/>
    <property type="match status" value="1"/>
</dbReference>
<evidence type="ECO:0000259" key="10">
    <source>
        <dbReference type="Pfam" id="PF23598"/>
    </source>
</evidence>
<feature type="domain" description="NB-ARC" evidence="7">
    <location>
        <begin position="169"/>
        <end position="342"/>
    </location>
</feature>
<evidence type="ECO:0000259" key="7">
    <source>
        <dbReference type="Pfam" id="PF00931"/>
    </source>
</evidence>
<keyword evidence="4" id="KW-0547">Nucleotide-binding</keyword>
<dbReference type="GO" id="GO:0051607">
    <property type="term" value="P:defense response to virus"/>
    <property type="evidence" value="ECO:0007669"/>
    <property type="project" value="UniProtKB-ARBA"/>
</dbReference>
<dbReference type="InterPro" id="IPR038005">
    <property type="entry name" value="RX-like_CC"/>
</dbReference>
<evidence type="ECO:0000313" key="12">
    <source>
        <dbReference type="Proteomes" id="UP000594638"/>
    </source>
</evidence>
<dbReference type="SUPFAM" id="SSF52058">
    <property type="entry name" value="L domain-like"/>
    <property type="match status" value="1"/>
</dbReference>
<dbReference type="InterPro" id="IPR027417">
    <property type="entry name" value="P-loop_NTPase"/>
</dbReference>
<sequence length="931" mass="106950">MAESAVSFLVNQLAALIQEERQLLGSLDKNFMYIHDQLELMRHFLQGADAEDGNPQLQAWVKQVREVAYDAEDAIDTFMLQLANLCAEDVFCCCVQEIYIFLKKLGVRHNIASDLENIKGRVTNIFEARERYQIKNVAPLRSRSTLLFDGRNDALLVDEAKLVGIDRPKELLIKELLDDETRLKAVSVWGMGGSGKSTLVKRIYEDERVKGKFQCHAWITVSRSVPIMELLKDLIRKLPDEIKELMPQDLKQEVELKELVKKFLSERQYIIVFDDVWRTDSWDALKHALPDKNMSSRVVLTTRILDVANLASRTEYPGCVHEMEALSDEDSCKLLCNKTGNETIPRHLKDSANGILDKCKGLPLAIDVVGGLLAMKDKNNIEEWSTVCSYLNTKLHGYSDNLERIRQVLLLGYYDLPYDLRTCLLYLSIFPEDHMIDYMILIRLWIAEGFVQGKERLTKEEVALRYLEVLINRSLIQVAERYPDGRVKLCRIHDIVHEILVSKSNELNIVSTGIGRDSELPDKVRRLAIRTSVDSGHLEINRLKYLRSLILTVSEYSLFESFSSELQFESFLSELLSGSRKLLKVLDLRDAPLGKIPNEVFKLYHLTHLSLRGTEVKVIPESIGQLLCLETLDLKHTQVISLPIEILKLKRLRHLLVYKYNSETVDYDRPFDCAQTFKAPYKIGCLSSLQKLCYIEADQMGDTTIVREIGKLTQLRRLCIRKLKREDGKDFCSSLKKLTELRSLNVGSIGEDEIIELQDALDFKFLRTLCLAGRLEKVPQWIPSLQSLTQVVLRHNKLSNDPLESLQDLPSLASLVLHATFEGEKLEFKAEKFQRLKTLLIRSLNGLRKIVVEKCTMPNLDELFLGDCKLVELPIDFEHLNKLQYFQINNMAKNFVEGLEDQKRSEGSNWKLAHVLNIVVSVDGEPRWRYL</sequence>
<dbReference type="Gene3D" id="3.80.10.10">
    <property type="entry name" value="Ribonuclease Inhibitor"/>
    <property type="match status" value="1"/>
</dbReference>
<dbReference type="Pfam" id="PF00931">
    <property type="entry name" value="NB-ARC"/>
    <property type="match status" value="1"/>
</dbReference>
<organism evidence="11 12">
    <name type="scientific">Olea europaea subsp. europaea</name>
    <dbReference type="NCBI Taxonomy" id="158383"/>
    <lineage>
        <taxon>Eukaryota</taxon>
        <taxon>Viridiplantae</taxon>
        <taxon>Streptophyta</taxon>
        <taxon>Embryophyta</taxon>
        <taxon>Tracheophyta</taxon>
        <taxon>Spermatophyta</taxon>
        <taxon>Magnoliopsida</taxon>
        <taxon>eudicotyledons</taxon>
        <taxon>Gunneridae</taxon>
        <taxon>Pentapetalae</taxon>
        <taxon>asterids</taxon>
        <taxon>lamiids</taxon>
        <taxon>Lamiales</taxon>
        <taxon>Oleaceae</taxon>
        <taxon>Oleeae</taxon>
        <taxon>Olea</taxon>
    </lineage>
</organism>
<dbReference type="InterPro" id="IPR058922">
    <property type="entry name" value="WHD_DRP"/>
</dbReference>
<dbReference type="Gene3D" id="1.20.5.4130">
    <property type="match status" value="1"/>
</dbReference>
<dbReference type="InterPro" id="IPR003591">
    <property type="entry name" value="Leu-rich_rpt_typical-subtyp"/>
</dbReference>
<accession>A0A8S0T2Z0</accession>
<dbReference type="FunFam" id="1.10.10.10:FF:000322">
    <property type="entry name" value="Probable disease resistance protein At1g63360"/>
    <property type="match status" value="1"/>
</dbReference>
<dbReference type="InterPro" id="IPR042197">
    <property type="entry name" value="Apaf_helical"/>
</dbReference>
<dbReference type="SUPFAM" id="SSF52540">
    <property type="entry name" value="P-loop containing nucleoside triphosphate hydrolases"/>
    <property type="match status" value="1"/>
</dbReference>
<dbReference type="InterPro" id="IPR055414">
    <property type="entry name" value="LRR_R13L4/SHOC2-like"/>
</dbReference>
<dbReference type="InterPro" id="IPR002182">
    <property type="entry name" value="NB-ARC"/>
</dbReference>
<dbReference type="Pfam" id="PF23598">
    <property type="entry name" value="LRR_14"/>
    <property type="match status" value="1"/>
</dbReference>
<dbReference type="CDD" id="cd14798">
    <property type="entry name" value="RX-CC_like"/>
    <property type="match status" value="1"/>
</dbReference>
<evidence type="ECO:0000259" key="8">
    <source>
        <dbReference type="Pfam" id="PF18052"/>
    </source>
</evidence>
<dbReference type="EMBL" id="CACTIH010005627">
    <property type="protein sequence ID" value="CAA2999315.1"/>
    <property type="molecule type" value="Genomic_DNA"/>
</dbReference>
<dbReference type="Gene3D" id="3.40.50.300">
    <property type="entry name" value="P-loop containing nucleotide triphosphate hydrolases"/>
    <property type="match status" value="1"/>
</dbReference>
<dbReference type="SMART" id="SM00369">
    <property type="entry name" value="LRR_TYP"/>
    <property type="match status" value="3"/>
</dbReference>
<gene>
    <name evidence="11" type="ORF">OLEA9_A023092</name>
</gene>
<dbReference type="GO" id="GO:0098542">
    <property type="term" value="P:defense response to other organism"/>
    <property type="evidence" value="ECO:0007669"/>
    <property type="project" value="TreeGrafter"/>
</dbReference>
<dbReference type="GO" id="GO:0005524">
    <property type="term" value="F:ATP binding"/>
    <property type="evidence" value="ECO:0007669"/>
    <property type="project" value="UniProtKB-KW"/>
</dbReference>
<proteinExistence type="inferred from homology"/>
<keyword evidence="6" id="KW-0067">ATP-binding</keyword>
<dbReference type="AlphaFoldDB" id="A0A8S0T2Z0"/>
<dbReference type="OrthoDB" id="690341at2759"/>
<feature type="domain" description="Disease resistance R13L4/SHOC-2-like LRR" evidence="10">
    <location>
        <begin position="579"/>
        <end position="889"/>
    </location>
</feature>
<dbReference type="PRINTS" id="PR00364">
    <property type="entry name" value="DISEASERSIST"/>
</dbReference>
<keyword evidence="2" id="KW-0433">Leucine-rich repeat</keyword>
<protein>
    <submittedName>
        <fullName evidence="11">Disease resistance RPM1-like</fullName>
    </submittedName>
</protein>
<keyword evidence="5" id="KW-0611">Plant defense</keyword>
<evidence type="ECO:0000256" key="5">
    <source>
        <dbReference type="ARBA" id="ARBA00022821"/>
    </source>
</evidence>
<comment type="caution">
    <text evidence="11">The sequence shown here is derived from an EMBL/GenBank/DDBJ whole genome shotgun (WGS) entry which is preliminary data.</text>
</comment>
<dbReference type="Gene3D" id="1.10.8.430">
    <property type="entry name" value="Helical domain of apoptotic protease-activating factors"/>
    <property type="match status" value="1"/>
</dbReference>
<feature type="domain" description="Disease resistance protein winged helix" evidence="9">
    <location>
        <begin position="429"/>
        <end position="499"/>
    </location>
</feature>
<dbReference type="PANTHER" id="PTHR23155:SF1205">
    <property type="entry name" value="DISEASE RESISTANCE PROTEIN RPM1"/>
    <property type="match status" value="1"/>
</dbReference>
<dbReference type="Pfam" id="PF18052">
    <property type="entry name" value="Rx_N"/>
    <property type="match status" value="1"/>
</dbReference>
<name>A0A8S0T2Z0_OLEEU</name>
<evidence type="ECO:0000256" key="1">
    <source>
        <dbReference type="ARBA" id="ARBA00008894"/>
    </source>
</evidence>
<dbReference type="InterPro" id="IPR044974">
    <property type="entry name" value="Disease_R_plants"/>
</dbReference>
<dbReference type="Gramene" id="OE9A023092T1">
    <property type="protein sequence ID" value="OE9A023092C1"/>
    <property type="gene ID" value="OE9A023092"/>
</dbReference>
<evidence type="ECO:0000256" key="6">
    <source>
        <dbReference type="ARBA" id="ARBA00022840"/>
    </source>
</evidence>